<dbReference type="EMBL" id="CAJOBC010097085">
    <property type="protein sequence ID" value="CAF4444901.1"/>
    <property type="molecule type" value="Genomic_DNA"/>
</dbReference>
<evidence type="ECO:0008006" key="4">
    <source>
        <dbReference type="Google" id="ProtNLM"/>
    </source>
</evidence>
<accession>A0A815Z5W1</accession>
<dbReference type="Proteomes" id="UP000663829">
    <property type="component" value="Unassembled WGS sequence"/>
</dbReference>
<dbReference type="EMBL" id="CAJNOQ010031157">
    <property type="protein sequence ID" value="CAF1578383.1"/>
    <property type="molecule type" value="Genomic_DNA"/>
</dbReference>
<sequence>MYEKTADVLTRAAKVKLSNSQSNQSVPSFLLQPTKGRVSAIPDVLDGATEFDKDVYSQKSIDTSIWDGLFEGLPKLSDNECNIMEGEITAGECLATLKGMNVRKSPGDDGKRLKMHPKIPGLMPPGGQHKTLCNKILLPNEHPVIKAIGYVDDITTVAFEIQDKYETLHMFHLYNRASDGKINVDKTKLCWISDWLDSPLSSTHK</sequence>
<dbReference type="OrthoDB" id="416119at2759"/>
<evidence type="ECO:0000313" key="3">
    <source>
        <dbReference type="Proteomes" id="UP000663829"/>
    </source>
</evidence>
<gene>
    <name evidence="1" type="ORF">GPM918_LOCUS40914</name>
    <name evidence="2" type="ORF">SRO942_LOCUS41912</name>
</gene>
<reference evidence="1" key="1">
    <citation type="submission" date="2021-02" db="EMBL/GenBank/DDBJ databases">
        <authorList>
            <person name="Nowell W R."/>
        </authorList>
    </citation>
    <scope>NUCLEOTIDE SEQUENCE</scope>
</reference>
<proteinExistence type="predicted"/>
<evidence type="ECO:0000313" key="2">
    <source>
        <dbReference type="EMBL" id="CAF4444901.1"/>
    </source>
</evidence>
<protein>
    <recommendedName>
        <fullName evidence="4">Reverse transcriptase domain-containing protein</fullName>
    </recommendedName>
</protein>
<name>A0A815Z5W1_9BILA</name>
<dbReference type="Proteomes" id="UP000681722">
    <property type="component" value="Unassembled WGS sequence"/>
</dbReference>
<dbReference type="AlphaFoldDB" id="A0A815Z5W1"/>
<keyword evidence="3" id="KW-1185">Reference proteome</keyword>
<comment type="caution">
    <text evidence="1">The sequence shown here is derived from an EMBL/GenBank/DDBJ whole genome shotgun (WGS) entry which is preliminary data.</text>
</comment>
<evidence type="ECO:0000313" key="1">
    <source>
        <dbReference type="EMBL" id="CAF1578383.1"/>
    </source>
</evidence>
<organism evidence="1 3">
    <name type="scientific">Didymodactylos carnosus</name>
    <dbReference type="NCBI Taxonomy" id="1234261"/>
    <lineage>
        <taxon>Eukaryota</taxon>
        <taxon>Metazoa</taxon>
        <taxon>Spiralia</taxon>
        <taxon>Gnathifera</taxon>
        <taxon>Rotifera</taxon>
        <taxon>Eurotatoria</taxon>
        <taxon>Bdelloidea</taxon>
        <taxon>Philodinida</taxon>
        <taxon>Philodinidae</taxon>
        <taxon>Didymodactylos</taxon>
    </lineage>
</organism>